<evidence type="ECO:0000313" key="1">
    <source>
        <dbReference type="EMBL" id="TEB32552.1"/>
    </source>
</evidence>
<organism evidence="1 2">
    <name type="scientific">Coprinellus micaceus</name>
    <name type="common">Glistening ink-cap mushroom</name>
    <name type="synonym">Coprinus micaceus</name>
    <dbReference type="NCBI Taxonomy" id="71717"/>
    <lineage>
        <taxon>Eukaryota</taxon>
        <taxon>Fungi</taxon>
        <taxon>Dikarya</taxon>
        <taxon>Basidiomycota</taxon>
        <taxon>Agaricomycotina</taxon>
        <taxon>Agaricomycetes</taxon>
        <taxon>Agaricomycetidae</taxon>
        <taxon>Agaricales</taxon>
        <taxon>Agaricineae</taxon>
        <taxon>Psathyrellaceae</taxon>
        <taxon>Coprinellus</taxon>
    </lineage>
</organism>
<name>A0A4Y7TG65_COPMI</name>
<comment type="caution">
    <text evidence="1">The sequence shown here is derived from an EMBL/GenBank/DDBJ whole genome shotgun (WGS) entry which is preliminary data.</text>
</comment>
<sequence>MIVEECLRIPEVLRLIYDELDKRTSLSLALTCKPFLEPGLDRIWRNITSFKPLIACIPEDIWKLDVISVPKRWGFNIFMVCGKFNFQQRSLTKHFQSPRRDLTSEDLRRYLRYYAPRIRQFAPCLHTRMRMLSIEALQALQIATEYQAGALAPRLQEFHWYRPQQCILALGEPFARVLAPFVSMFLGKSLVSLTVDVDASDPPVYISSVRLAMKQLPLLRSLNLGLAGFSEGWTQPSLWNMGGLERIKVGNLPIGVIPHLASLPNLTSLEVNGIQVQSPAPPIAPNPTGFASLTKLEGCSDSPSDIKHILQHLAPHNDLNAVEWSHSLSTSVSDYQETIDAIAQYCSPSLRQLDLFSIDAVDEERLDFDAEEPIDISPLFQFAHLRELDINIAESVPVTPEFLAQVPDAWPHINRLVLCPTVPSSQTPLIDHSHILELARKTPSLRTLGLRFDSTRITGQETVAVADSPQLRKLIVGESPICSPSRVSTFLKSGFPYLKALDNCYKSILERRNISTKRWAAVHEALRS</sequence>
<reference evidence="1 2" key="1">
    <citation type="journal article" date="2019" name="Nat. Ecol. Evol.">
        <title>Megaphylogeny resolves global patterns of mushroom evolution.</title>
        <authorList>
            <person name="Varga T."/>
            <person name="Krizsan K."/>
            <person name="Foldi C."/>
            <person name="Dima B."/>
            <person name="Sanchez-Garcia M."/>
            <person name="Sanchez-Ramirez S."/>
            <person name="Szollosi G.J."/>
            <person name="Szarkandi J.G."/>
            <person name="Papp V."/>
            <person name="Albert L."/>
            <person name="Andreopoulos W."/>
            <person name="Angelini C."/>
            <person name="Antonin V."/>
            <person name="Barry K.W."/>
            <person name="Bougher N.L."/>
            <person name="Buchanan P."/>
            <person name="Buyck B."/>
            <person name="Bense V."/>
            <person name="Catcheside P."/>
            <person name="Chovatia M."/>
            <person name="Cooper J."/>
            <person name="Damon W."/>
            <person name="Desjardin D."/>
            <person name="Finy P."/>
            <person name="Geml J."/>
            <person name="Haridas S."/>
            <person name="Hughes K."/>
            <person name="Justo A."/>
            <person name="Karasinski D."/>
            <person name="Kautmanova I."/>
            <person name="Kiss B."/>
            <person name="Kocsube S."/>
            <person name="Kotiranta H."/>
            <person name="LaButti K.M."/>
            <person name="Lechner B.E."/>
            <person name="Liimatainen K."/>
            <person name="Lipzen A."/>
            <person name="Lukacs Z."/>
            <person name="Mihaltcheva S."/>
            <person name="Morgado L.N."/>
            <person name="Niskanen T."/>
            <person name="Noordeloos M.E."/>
            <person name="Ohm R.A."/>
            <person name="Ortiz-Santana B."/>
            <person name="Ovrebo C."/>
            <person name="Racz N."/>
            <person name="Riley R."/>
            <person name="Savchenko A."/>
            <person name="Shiryaev A."/>
            <person name="Soop K."/>
            <person name="Spirin V."/>
            <person name="Szebenyi C."/>
            <person name="Tomsovsky M."/>
            <person name="Tulloss R.E."/>
            <person name="Uehling J."/>
            <person name="Grigoriev I.V."/>
            <person name="Vagvolgyi C."/>
            <person name="Papp T."/>
            <person name="Martin F.M."/>
            <person name="Miettinen O."/>
            <person name="Hibbett D.S."/>
            <person name="Nagy L.G."/>
        </authorList>
    </citation>
    <scope>NUCLEOTIDE SEQUENCE [LARGE SCALE GENOMIC DNA]</scope>
    <source>
        <strain evidence="1 2">FP101781</strain>
    </source>
</reference>
<evidence type="ECO:0008006" key="3">
    <source>
        <dbReference type="Google" id="ProtNLM"/>
    </source>
</evidence>
<protein>
    <recommendedName>
        <fullName evidence="3">F-box domain-containing protein</fullName>
    </recommendedName>
</protein>
<dbReference type="Proteomes" id="UP000298030">
    <property type="component" value="Unassembled WGS sequence"/>
</dbReference>
<gene>
    <name evidence="1" type="ORF">FA13DRAFT_1813439</name>
</gene>
<evidence type="ECO:0000313" key="2">
    <source>
        <dbReference type="Proteomes" id="UP000298030"/>
    </source>
</evidence>
<dbReference type="SUPFAM" id="SSF52047">
    <property type="entry name" value="RNI-like"/>
    <property type="match status" value="1"/>
</dbReference>
<dbReference type="EMBL" id="QPFP01000015">
    <property type="protein sequence ID" value="TEB32552.1"/>
    <property type="molecule type" value="Genomic_DNA"/>
</dbReference>
<dbReference type="Gene3D" id="3.80.10.10">
    <property type="entry name" value="Ribonuclease Inhibitor"/>
    <property type="match status" value="1"/>
</dbReference>
<dbReference type="InterPro" id="IPR032675">
    <property type="entry name" value="LRR_dom_sf"/>
</dbReference>
<dbReference type="AlphaFoldDB" id="A0A4Y7TG65"/>
<accession>A0A4Y7TG65</accession>
<dbReference type="OrthoDB" id="3069268at2759"/>
<proteinExistence type="predicted"/>
<keyword evidence="2" id="KW-1185">Reference proteome</keyword>